<protein>
    <submittedName>
        <fullName evidence="1">Uncharacterized protein</fullName>
    </submittedName>
</protein>
<dbReference type="EMBL" id="OZ035840">
    <property type="protein sequence ID" value="CAL1587864.1"/>
    <property type="molecule type" value="Genomic_DNA"/>
</dbReference>
<sequence length="93" mass="10167">MASGILHAAALWPPSRVMEDISLTICSVHAEGSLHWGSREWTGLEEGEGVRGSEKGGPRLMEEQRGRWQPVAPFAPLPPHLWLRCPGSAQVLC</sequence>
<gene>
    <name evidence="1" type="ORF">KC01_LOCUS17772</name>
</gene>
<evidence type="ECO:0000313" key="1">
    <source>
        <dbReference type="EMBL" id="CAL1587864.1"/>
    </source>
</evidence>
<reference evidence="1 2" key="1">
    <citation type="submission" date="2024-04" db="EMBL/GenBank/DDBJ databases">
        <authorList>
            <person name="Waldvogel A.-M."/>
            <person name="Schoenle A."/>
        </authorList>
    </citation>
    <scope>NUCLEOTIDE SEQUENCE [LARGE SCALE GENOMIC DNA]</scope>
</reference>
<organism evidence="1 2">
    <name type="scientific">Knipowitschia caucasica</name>
    <name type="common">Caucasian dwarf goby</name>
    <name type="synonym">Pomatoschistus caucasicus</name>
    <dbReference type="NCBI Taxonomy" id="637954"/>
    <lineage>
        <taxon>Eukaryota</taxon>
        <taxon>Metazoa</taxon>
        <taxon>Chordata</taxon>
        <taxon>Craniata</taxon>
        <taxon>Vertebrata</taxon>
        <taxon>Euteleostomi</taxon>
        <taxon>Actinopterygii</taxon>
        <taxon>Neopterygii</taxon>
        <taxon>Teleostei</taxon>
        <taxon>Neoteleostei</taxon>
        <taxon>Acanthomorphata</taxon>
        <taxon>Gobiaria</taxon>
        <taxon>Gobiiformes</taxon>
        <taxon>Gobioidei</taxon>
        <taxon>Gobiidae</taxon>
        <taxon>Gobiinae</taxon>
        <taxon>Knipowitschia</taxon>
    </lineage>
</organism>
<name>A0AAV2KE63_KNICA</name>
<evidence type="ECO:0000313" key="2">
    <source>
        <dbReference type="Proteomes" id="UP001497482"/>
    </source>
</evidence>
<keyword evidence="2" id="KW-1185">Reference proteome</keyword>
<dbReference type="Proteomes" id="UP001497482">
    <property type="component" value="Chromosome 18"/>
</dbReference>
<dbReference type="AlphaFoldDB" id="A0AAV2KE63"/>
<proteinExistence type="predicted"/>
<accession>A0AAV2KE63</accession>